<keyword evidence="3" id="KW-0560">Oxidoreductase</keyword>
<dbReference type="InterPro" id="IPR050364">
    <property type="entry name" value="Cytochrome_P450_fung"/>
</dbReference>
<comment type="similarity">
    <text evidence="1">Belongs to the cytochrome P450 family.</text>
</comment>
<comment type="caution">
    <text evidence="5">The sequence shown here is derived from an EMBL/GenBank/DDBJ whole genome shotgun (WGS) entry which is preliminary data.</text>
</comment>
<dbReference type="InterPro" id="IPR036396">
    <property type="entry name" value="Cyt_P450_sf"/>
</dbReference>
<evidence type="ECO:0000256" key="2">
    <source>
        <dbReference type="ARBA" id="ARBA00022723"/>
    </source>
</evidence>
<accession>A0ABR2YA04</accession>
<proteinExistence type="inferred from homology"/>
<evidence type="ECO:0000313" key="5">
    <source>
        <dbReference type="EMBL" id="KAK9783916.1"/>
    </source>
</evidence>
<keyword evidence="6" id="KW-1185">Reference proteome</keyword>
<dbReference type="Proteomes" id="UP001465668">
    <property type="component" value="Unassembled WGS sequence"/>
</dbReference>
<evidence type="ECO:0000256" key="3">
    <source>
        <dbReference type="ARBA" id="ARBA00023002"/>
    </source>
</evidence>
<evidence type="ECO:0000256" key="1">
    <source>
        <dbReference type="ARBA" id="ARBA00010617"/>
    </source>
</evidence>
<dbReference type="Gene3D" id="1.10.630.10">
    <property type="entry name" value="Cytochrome P450"/>
    <property type="match status" value="1"/>
</dbReference>
<name>A0ABR2YA04_9PEZI</name>
<sequence>MFPAACVGVKEVYTWMPTATIGIPRAVTADGNYLAYQIPKGKIIIPNIWGNQLLQTLTNSQAILAAYPEVFPANFTPRSVRHAHIIRSEWEESQQELNEENKQ</sequence>
<evidence type="ECO:0000256" key="4">
    <source>
        <dbReference type="ARBA" id="ARBA00023004"/>
    </source>
</evidence>
<dbReference type="EMBL" id="JARVKM010000001">
    <property type="protein sequence ID" value="KAK9783916.1"/>
    <property type="molecule type" value="Genomic_DNA"/>
</dbReference>
<keyword evidence="2" id="KW-0479">Metal-binding</keyword>
<reference evidence="5 6" key="1">
    <citation type="submission" date="2024-02" db="EMBL/GenBank/DDBJ databases">
        <title>First draft genome assembly of two strains of Seiridium cardinale.</title>
        <authorList>
            <person name="Emiliani G."/>
            <person name="Scali E."/>
        </authorList>
    </citation>
    <scope>NUCLEOTIDE SEQUENCE [LARGE SCALE GENOMIC DNA]</scope>
    <source>
        <strain evidence="5 6">BM-138-000479</strain>
    </source>
</reference>
<dbReference type="PANTHER" id="PTHR46300">
    <property type="entry name" value="P450, PUTATIVE (EUROFUNG)-RELATED-RELATED"/>
    <property type="match status" value="1"/>
</dbReference>
<dbReference type="SUPFAM" id="SSF48264">
    <property type="entry name" value="Cytochrome P450"/>
    <property type="match status" value="1"/>
</dbReference>
<gene>
    <name evidence="5" type="ORF">SCAR479_00475</name>
</gene>
<evidence type="ECO:0000313" key="6">
    <source>
        <dbReference type="Proteomes" id="UP001465668"/>
    </source>
</evidence>
<keyword evidence="4" id="KW-0408">Iron</keyword>
<protein>
    <submittedName>
        <fullName evidence="5">Cytochrome P450</fullName>
    </submittedName>
</protein>
<organism evidence="5 6">
    <name type="scientific">Seiridium cardinale</name>
    <dbReference type="NCBI Taxonomy" id="138064"/>
    <lineage>
        <taxon>Eukaryota</taxon>
        <taxon>Fungi</taxon>
        <taxon>Dikarya</taxon>
        <taxon>Ascomycota</taxon>
        <taxon>Pezizomycotina</taxon>
        <taxon>Sordariomycetes</taxon>
        <taxon>Xylariomycetidae</taxon>
        <taxon>Amphisphaeriales</taxon>
        <taxon>Sporocadaceae</taxon>
        <taxon>Seiridium</taxon>
    </lineage>
</organism>